<dbReference type="InterPro" id="IPR043714">
    <property type="entry name" value="DUF5655"/>
</dbReference>
<evidence type="ECO:0000313" key="5">
    <source>
        <dbReference type="Proteomes" id="UP000199545"/>
    </source>
</evidence>
<feature type="domain" description="DUF5655" evidence="3">
    <location>
        <begin position="590"/>
        <end position="690"/>
    </location>
</feature>
<evidence type="ECO:0000259" key="1">
    <source>
        <dbReference type="Pfam" id="PF03235"/>
    </source>
</evidence>
<dbReference type="PANTHER" id="PTHR35149">
    <property type="entry name" value="SLL5132 PROTEIN"/>
    <property type="match status" value="1"/>
</dbReference>
<feature type="domain" description="GmrSD restriction endonucleases C-terminal" evidence="2">
    <location>
        <begin position="413"/>
        <end position="547"/>
    </location>
</feature>
<reference evidence="4 5" key="1">
    <citation type="submission" date="2016-10" db="EMBL/GenBank/DDBJ databases">
        <authorList>
            <person name="de Groot N.N."/>
        </authorList>
    </citation>
    <scope>NUCLEOTIDE SEQUENCE [LARGE SCALE GENOMIC DNA]</scope>
    <source>
        <strain evidence="4 5">DSM 44778</strain>
    </source>
</reference>
<proteinExistence type="predicted"/>
<dbReference type="InterPro" id="IPR011089">
    <property type="entry name" value="GmrSD_C"/>
</dbReference>
<evidence type="ECO:0000259" key="2">
    <source>
        <dbReference type="Pfam" id="PF07510"/>
    </source>
</evidence>
<name>A0A1I3UDF3_9BACL</name>
<feature type="domain" description="GmrSD restriction endonucleases N-terminal" evidence="1">
    <location>
        <begin position="10"/>
        <end position="224"/>
    </location>
</feature>
<sequence>MKATETNFLDFMRGVKQFQIPIYQRTYSWNQKQCQQLWNDIERVARDESLAAHFLGSVVYIEKGLYQVTSIPQLLVIDGQQRLTTISLFLAAFADVISSGEKECTLISAKKIRNYYLFNADEEDEKRYKIYLTRKDREAFIAVIEGKELEDYAHTKIARNYQFFLEKLRKSKLTLDQVYQGLMKLIVVDIALDRDKDNPQLIFESLNSTGLDLSQADLIRNYFLMGLEAKKQERLYNDYWYKLEQKFDELNDQQYFDRFIRDYLTLKTGQIPNIGSVYESFKQYVDQNRDLSVEEIIKDIYKYGTFYLYLALRSKDPDIESVLQDIRTLKVDVAYPFLMEVYHDYDEDVIDKSEFLEILKLVESYVFRRAICGIPANSLNKTFAALYKEIDKEHYLESLKAAFLLKTSYRRFPTDIEFEKELKIKDIYHFRSRNYLLRKLENYGRKEPVQVQNYTVEHILPQNRNLSDEWKEMLGENWEEVQKTYLHTIGNLTLTGYNSELSDKPFHEKQNMEGGFKHSPLWLNRSLAHLTKWDEEEILKRAELLANRALEIWKSPQLPEEVLERYKQDEHGNRQGSYSLAQFQHVLVGSVKELFEQIRGQILELDSSVKEEVKKYYIAYKAATNFVDVTPQRSGLKLFLNLDLDEIHDPKEMCRDVSNIGHHGNGNVEVKLSSLEEIPYVMTLIRQAFEKHCE</sequence>
<dbReference type="Pfam" id="PF07510">
    <property type="entry name" value="GmrSD_C"/>
    <property type="match status" value="1"/>
</dbReference>
<dbReference type="OrthoDB" id="9798761at2"/>
<dbReference type="RefSeq" id="WP_093231433.1">
    <property type="nucleotide sequence ID" value="NZ_FORR01000023.1"/>
</dbReference>
<accession>A0A1I3UDF3</accession>
<organism evidence="4 5">
    <name type="scientific">Thermoflavimicrobium dichotomicum</name>
    <dbReference type="NCBI Taxonomy" id="46223"/>
    <lineage>
        <taxon>Bacteria</taxon>
        <taxon>Bacillati</taxon>
        <taxon>Bacillota</taxon>
        <taxon>Bacilli</taxon>
        <taxon>Bacillales</taxon>
        <taxon>Thermoactinomycetaceae</taxon>
        <taxon>Thermoflavimicrobium</taxon>
    </lineage>
</organism>
<dbReference type="STRING" id="46223.SAMN05421852_1232"/>
<evidence type="ECO:0000313" key="4">
    <source>
        <dbReference type="EMBL" id="SFJ79841.1"/>
    </source>
</evidence>
<dbReference type="Pfam" id="PF03235">
    <property type="entry name" value="GmrSD_N"/>
    <property type="match status" value="1"/>
</dbReference>
<protein>
    <submittedName>
        <fullName evidence="4">Predicted transport protein</fullName>
    </submittedName>
</protein>
<dbReference type="InterPro" id="IPR004919">
    <property type="entry name" value="GmrSD_N"/>
</dbReference>
<keyword evidence="5" id="KW-1185">Reference proteome</keyword>
<dbReference type="AlphaFoldDB" id="A0A1I3UDF3"/>
<dbReference type="PANTHER" id="PTHR35149:SF2">
    <property type="entry name" value="DUF262 DOMAIN-CONTAINING PROTEIN"/>
    <property type="match status" value="1"/>
</dbReference>
<gene>
    <name evidence="4" type="ORF">SAMN05421852_1232</name>
</gene>
<evidence type="ECO:0000259" key="3">
    <source>
        <dbReference type="Pfam" id="PF18899"/>
    </source>
</evidence>
<dbReference type="Proteomes" id="UP000199545">
    <property type="component" value="Unassembled WGS sequence"/>
</dbReference>
<dbReference type="EMBL" id="FORR01000023">
    <property type="protein sequence ID" value="SFJ79841.1"/>
    <property type="molecule type" value="Genomic_DNA"/>
</dbReference>
<dbReference type="Pfam" id="PF18899">
    <property type="entry name" value="DUF5655"/>
    <property type="match status" value="1"/>
</dbReference>